<dbReference type="InterPro" id="IPR036179">
    <property type="entry name" value="Ig-like_dom_sf"/>
</dbReference>
<keyword evidence="5" id="KW-0472">Membrane</keyword>
<evidence type="ECO:0000313" key="7">
    <source>
        <dbReference type="EMBL" id="CAK1579416.1"/>
    </source>
</evidence>
<sequence>MKSQTAYLDVVVPPDILDYPTSSDQVAREGANITLRCAAHGVPTPNVVWRRESGDLLPTTKFSDLQIPPIMTIQNQLIGALHGDSVTLECHSEAFPKSINYWTINGHIISQSDTRFDIIAIEKGYEVIMKLKIKKVSRGNFGTYTCISKNSLGDTDGTIKLYSISGQFEDKQYSDLNVLEENPDVSELEALKRSLAPESVLINFVLLLPALVILAEIYM</sequence>
<dbReference type="GO" id="GO:0043005">
    <property type="term" value="C:neuron projection"/>
    <property type="evidence" value="ECO:0007669"/>
    <property type="project" value="TreeGrafter"/>
</dbReference>
<dbReference type="SMART" id="SM00409">
    <property type="entry name" value="IG"/>
    <property type="match status" value="1"/>
</dbReference>
<keyword evidence="5" id="KW-0812">Transmembrane</keyword>
<dbReference type="InterPro" id="IPR003598">
    <property type="entry name" value="Ig_sub2"/>
</dbReference>
<keyword evidence="5" id="KW-1133">Transmembrane helix</keyword>
<proteinExistence type="predicted"/>
<keyword evidence="2" id="KW-0677">Repeat</keyword>
<dbReference type="Proteomes" id="UP001314205">
    <property type="component" value="Unassembled WGS sequence"/>
</dbReference>
<evidence type="ECO:0000256" key="3">
    <source>
        <dbReference type="ARBA" id="ARBA00023157"/>
    </source>
</evidence>
<keyword evidence="1" id="KW-0732">Signal</keyword>
<dbReference type="InterPro" id="IPR013783">
    <property type="entry name" value="Ig-like_fold"/>
</dbReference>
<gene>
    <name evidence="7" type="ORF">PARMNEM_LOCUS1362</name>
</gene>
<evidence type="ECO:0000259" key="6">
    <source>
        <dbReference type="PROSITE" id="PS50835"/>
    </source>
</evidence>
<dbReference type="AlphaFoldDB" id="A0AAV1K8K0"/>
<protein>
    <recommendedName>
        <fullName evidence="6">Ig-like domain-containing protein</fullName>
    </recommendedName>
</protein>
<evidence type="ECO:0000256" key="5">
    <source>
        <dbReference type="SAM" id="Phobius"/>
    </source>
</evidence>
<dbReference type="Gene3D" id="2.60.40.10">
    <property type="entry name" value="Immunoglobulins"/>
    <property type="match status" value="2"/>
</dbReference>
<comment type="caution">
    <text evidence="7">The sequence shown here is derived from an EMBL/GenBank/DDBJ whole genome shotgun (WGS) entry which is preliminary data.</text>
</comment>
<dbReference type="SUPFAM" id="SSF48726">
    <property type="entry name" value="Immunoglobulin"/>
    <property type="match status" value="2"/>
</dbReference>
<dbReference type="InterPro" id="IPR051170">
    <property type="entry name" value="Neural/epithelial_adhesion"/>
</dbReference>
<feature type="domain" description="Ig-like" evidence="6">
    <location>
        <begin position="14"/>
        <end position="165"/>
    </location>
</feature>
<keyword evidence="8" id="KW-1185">Reference proteome</keyword>
<dbReference type="SMART" id="SM00408">
    <property type="entry name" value="IGc2"/>
    <property type="match status" value="1"/>
</dbReference>
<dbReference type="InterPro" id="IPR003599">
    <property type="entry name" value="Ig_sub"/>
</dbReference>
<keyword evidence="3" id="KW-1015">Disulfide bond</keyword>
<dbReference type="EMBL" id="CAVLGL010000002">
    <property type="protein sequence ID" value="CAK1579416.1"/>
    <property type="molecule type" value="Genomic_DNA"/>
</dbReference>
<dbReference type="InterPro" id="IPR007110">
    <property type="entry name" value="Ig-like_dom"/>
</dbReference>
<dbReference type="PANTHER" id="PTHR12231">
    <property type="entry name" value="CTX-RELATED TYPE I TRANSMEMBRANE PROTEIN"/>
    <property type="match status" value="1"/>
</dbReference>
<organism evidence="7 8">
    <name type="scientific">Parnassius mnemosyne</name>
    <name type="common">clouded apollo</name>
    <dbReference type="NCBI Taxonomy" id="213953"/>
    <lineage>
        <taxon>Eukaryota</taxon>
        <taxon>Metazoa</taxon>
        <taxon>Ecdysozoa</taxon>
        <taxon>Arthropoda</taxon>
        <taxon>Hexapoda</taxon>
        <taxon>Insecta</taxon>
        <taxon>Pterygota</taxon>
        <taxon>Neoptera</taxon>
        <taxon>Endopterygota</taxon>
        <taxon>Lepidoptera</taxon>
        <taxon>Glossata</taxon>
        <taxon>Ditrysia</taxon>
        <taxon>Papilionoidea</taxon>
        <taxon>Papilionidae</taxon>
        <taxon>Parnassiinae</taxon>
        <taxon>Parnassini</taxon>
        <taxon>Parnassius</taxon>
        <taxon>Driopa</taxon>
    </lineage>
</organism>
<reference evidence="7 8" key="1">
    <citation type="submission" date="2023-11" db="EMBL/GenBank/DDBJ databases">
        <authorList>
            <person name="Hedman E."/>
            <person name="Englund M."/>
            <person name="Stromberg M."/>
            <person name="Nyberg Akerstrom W."/>
            <person name="Nylinder S."/>
            <person name="Jareborg N."/>
            <person name="Kallberg Y."/>
            <person name="Kronander E."/>
        </authorList>
    </citation>
    <scope>NUCLEOTIDE SEQUENCE [LARGE SCALE GENOMIC DNA]</scope>
</reference>
<dbReference type="PROSITE" id="PS50835">
    <property type="entry name" value="IG_LIKE"/>
    <property type="match status" value="1"/>
</dbReference>
<evidence type="ECO:0000256" key="2">
    <source>
        <dbReference type="ARBA" id="ARBA00022737"/>
    </source>
</evidence>
<evidence type="ECO:0000313" key="8">
    <source>
        <dbReference type="Proteomes" id="UP001314205"/>
    </source>
</evidence>
<name>A0AAV1K8K0_9NEOP</name>
<accession>A0AAV1K8K0</accession>
<evidence type="ECO:0000256" key="4">
    <source>
        <dbReference type="ARBA" id="ARBA00023319"/>
    </source>
</evidence>
<evidence type="ECO:0000256" key="1">
    <source>
        <dbReference type="ARBA" id="ARBA00022729"/>
    </source>
</evidence>
<dbReference type="PANTHER" id="PTHR12231:SF253">
    <property type="entry name" value="DPR-INTERACTING PROTEIN ETA, ISOFORM B-RELATED"/>
    <property type="match status" value="1"/>
</dbReference>
<dbReference type="Pfam" id="PF13927">
    <property type="entry name" value="Ig_3"/>
    <property type="match status" value="2"/>
</dbReference>
<keyword evidence="4" id="KW-0393">Immunoglobulin domain</keyword>
<feature type="transmembrane region" description="Helical" evidence="5">
    <location>
        <begin position="200"/>
        <end position="218"/>
    </location>
</feature>